<dbReference type="Proteomes" id="UP000190367">
    <property type="component" value="Unassembled WGS sequence"/>
</dbReference>
<gene>
    <name evidence="1" type="ORF">SAMN04488128_103799</name>
</gene>
<dbReference type="EMBL" id="FUWZ01000003">
    <property type="protein sequence ID" value="SKA33258.1"/>
    <property type="molecule type" value="Genomic_DNA"/>
</dbReference>
<sequence>MRIKILGAIGQIAVSQPAYQKHSGMMVDGQVLCDMGEKEYLSYAPAFVLLTHLHPDHAYFIKEKTSSDFPMPVFAPEPWRGSRNIRVVSAPFVQNGYRITPIPTIHSIRVKSQGYLIEKGNCRLFYTGDMISIPLSYHRFLAGLDAVITEASYLRRGGIVRKGSDGCLSGHTGVPDLIDFFRKYTNHLIFTHFGSWFVKDPAAGKKKIAELGDDSIMLDVAADGKEFMI</sequence>
<reference evidence="2" key="1">
    <citation type="submission" date="2017-02" db="EMBL/GenBank/DDBJ databases">
        <authorList>
            <person name="Varghese N."/>
            <person name="Submissions S."/>
        </authorList>
    </citation>
    <scope>NUCLEOTIDE SEQUENCE [LARGE SCALE GENOMIC DNA]</scope>
    <source>
        <strain evidence="2">DSM 22224</strain>
    </source>
</reference>
<evidence type="ECO:0008006" key="3">
    <source>
        <dbReference type="Google" id="ProtNLM"/>
    </source>
</evidence>
<proteinExistence type="predicted"/>
<dbReference type="AlphaFoldDB" id="A0A1T4SZA6"/>
<keyword evidence="2" id="KW-1185">Reference proteome</keyword>
<protein>
    <recommendedName>
        <fullName evidence="3">Metallo-beta-lactamase domain-containing protein</fullName>
    </recommendedName>
</protein>
<dbReference type="SUPFAM" id="SSF56281">
    <property type="entry name" value="Metallo-hydrolase/oxidoreductase"/>
    <property type="match status" value="1"/>
</dbReference>
<dbReference type="STRING" id="634771.SAMN04488128_103799"/>
<evidence type="ECO:0000313" key="1">
    <source>
        <dbReference type="EMBL" id="SKA33258.1"/>
    </source>
</evidence>
<dbReference type="RefSeq" id="WP_078671124.1">
    <property type="nucleotide sequence ID" value="NZ_FUWZ01000003.1"/>
</dbReference>
<dbReference type="OrthoDB" id="9803916at2"/>
<organism evidence="1 2">
    <name type="scientific">Chitinophaga eiseniae</name>
    <dbReference type="NCBI Taxonomy" id="634771"/>
    <lineage>
        <taxon>Bacteria</taxon>
        <taxon>Pseudomonadati</taxon>
        <taxon>Bacteroidota</taxon>
        <taxon>Chitinophagia</taxon>
        <taxon>Chitinophagales</taxon>
        <taxon>Chitinophagaceae</taxon>
        <taxon>Chitinophaga</taxon>
    </lineage>
</organism>
<accession>A0A1T4SZA6</accession>
<name>A0A1T4SZA6_9BACT</name>
<dbReference type="Gene3D" id="3.60.15.10">
    <property type="entry name" value="Ribonuclease Z/Hydroxyacylglutathione hydrolase-like"/>
    <property type="match status" value="1"/>
</dbReference>
<dbReference type="InterPro" id="IPR036866">
    <property type="entry name" value="RibonucZ/Hydroxyglut_hydro"/>
</dbReference>
<evidence type="ECO:0000313" key="2">
    <source>
        <dbReference type="Proteomes" id="UP000190367"/>
    </source>
</evidence>